<dbReference type="InterPro" id="IPR042150">
    <property type="entry name" value="MmRce1-like"/>
</dbReference>
<evidence type="ECO:0000256" key="1">
    <source>
        <dbReference type="SAM" id="Phobius"/>
    </source>
</evidence>
<evidence type="ECO:0000313" key="4">
    <source>
        <dbReference type="Proteomes" id="UP001595816"/>
    </source>
</evidence>
<dbReference type="EMBL" id="JBHSAY010000009">
    <property type="protein sequence ID" value="MFC4132442.1"/>
    <property type="molecule type" value="Genomic_DNA"/>
</dbReference>
<dbReference type="Pfam" id="PF02517">
    <property type="entry name" value="Rce1-like"/>
    <property type="match status" value="1"/>
</dbReference>
<comment type="caution">
    <text evidence="3">The sequence shown here is derived from an EMBL/GenBank/DDBJ whole genome shotgun (WGS) entry which is preliminary data.</text>
</comment>
<feature type="transmembrane region" description="Helical" evidence="1">
    <location>
        <begin position="185"/>
        <end position="204"/>
    </location>
</feature>
<reference evidence="4" key="1">
    <citation type="journal article" date="2019" name="Int. J. Syst. Evol. Microbiol.">
        <title>The Global Catalogue of Microorganisms (GCM) 10K type strain sequencing project: providing services to taxonomists for standard genome sequencing and annotation.</title>
        <authorList>
            <consortium name="The Broad Institute Genomics Platform"/>
            <consortium name="The Broad Institute Genome Sequencing Center for Infectious Disease"/>
            <person name="Wu L."/>
            <person name="Ma J."/>
        </authorList>
    </citation>
    <scope>NUCLEOTIDE SEQUENCE [LARGE SCALE GENOMIC DNA]</scope>
    <source>
        <strain evidence="4">CGMCC 4.7289</strain>
    </source>
</reference>
<dbReference type="GO" id="GO:0016787">
    <property type="term" value="F:hydrolase activity"/>
    <property type="evidence" value="ECO:0007669"/>
    <property type="project" value="UniProtKB-KW"/>
</dbReference>
<sequence length="244" mass="25093">MKIVFLLVAFVGAGLLGAVQPATGLPTEILQLTQFGPALGVAVALIFWPTRVKALLAGAFSGRGGTRTGLALAATAVVVVTGAAAVYGLIGGDAGPTMPQHSLLVIAVAQFVGACGEEIGWRCFLQPAVRTRWGVLASSTAVGLIWGLWHPVFAEGWAYATAFVVATVSMSIVLGVALDGVRAHRLWLAGTFHTLVNLAMLLFMDEESGAVVPMALLAATCAVAAVGWLASRATNMPRVESQAG</sequence>
<keyword evidence="1" id="KW-0812">Transmembrane</keyword>
<keyword evidence="3" id="KW-0378">Hydrolase</keyword>
<feature type="transmembrane region" description="Helical" evidence="1">
    <location>
        <begin position="133"/>
        <end position="150"/>
    </location>
</feature>
<dbReference type="Proteomes" id="UP001595816">
    <property type="component" value="Unassembled WGS sequence"/>
</dbReference>
<dbReference type="EC" id="3.4.-.-" evidence="3"/>
<evidence type="ECO:0000313" key="3">
    <source>
        <dbReference type="EMBL" id="MFC4132442.1"/>
    </source>
</evidence>
<proteinExistence type="predicted"/>
<accession>A0ABV8LNC8</accession>
<feature type="transmembrane region" description="Helical" evidence="1">
    <location>
        <begin position="102"/>
        <end position="121"/>
    </location>
</feature>
<keyword evidence="4" id="KW-1185">Reference proteome</keyword>
<feature type="transmembrane region" description="Helical" evidence="1">
    <location>
        <begin position="210"/>
        <end position="230"/>
    </location>
</feature>
<evidence type="ECO:0000259" key="2">
    <source>
        <dbReference type="Pfam" id="PF02517"/>
    </source>
</evidence>
<dbReference type="InterPro" id="IPR003675">
    <property type="entry name" value="Rce1/LyrA-like_dom"/>
</dbReference>
<dbReference type="PANTHER" id="PTHR35797:SF1">
    <property type="entry name" value="PROTEASE"/>
    <property type="match status" value="1"/>
</dbReference>
<protein>
    <submittedName>
        <fullName evidence="3">CPBP family intramembrane glutamic endopeptidase</fullName>
        <ecNumber evidence="3">3.4.-.-</ecNumber>
    </submittedName>
</protein>
<organism evidence="3 4">
    <name type="scientific">Hamadaea flava</name>
    <dbReference type="NCBI Taxonomy" id="1742688"/>
    <lineage>
        <taxon>Bacteria</taxon>
        <taxon>Bacillati</taxon>
        <taxon>Actinomycetota</taxon>
        <taxon>Actinomycetes</taxon>
        <taxon>Micromonosporales</taxon>
        <taxon>Micromonosporaceae</taxon>
        <taxon>Hamadaea</taxon>
    </lineage>
</organism>
<dbReference type="RefSeq" id="WP_253753231.1">
    <property type="nucleotide sequence ID" value="NZ_JAMZDZ010000001.1"/>
</dbReference>
<feature type="transmembrane region" description="Helical" evidence="1">
    <location>
        <begin position="31"/>
        <end position="48"/>
    </location>
</feature>
<feature type="transmembrane region" description="Helical" evidence="1">
    <location>
        <begin position="156"/>
        <end position="178"/>
    </location>
</feature>
<name>A0ABV8LNC8_9ACTN</name>
<keyword evidence="1" id="KW-0472">Membrane</keyword>
<feature type="transmembrane region" description="Helical" evidence="1">
    <location>
        <begin position="69"/>
        <end position="90"/>
    </location>
</feature>
<dbReference type="PANTHER" id="PTHR35797">
    <property type="entry name" value="PROTEASE-RELATED"/>
    <property type="match status" value="1"/>
</dbReference>
<gene>
    <name evidence="3" type="ORF">ACFOZ4_17680</name>
</gene>
<keyword evidence="1" id="KW-1133">Transmembrane helix</keyword>
<feature type="domain" description="CAAX prenyl protease 2/Lysostaphin resistance protein A-like" evidence="2">
    <location>
        <begin position="100"/>
        <end position="198"/>
    </location>
</feature>